<organism evidence="3 5">
    <name type="scientific">Oryza sativa subsp. indica</name>
    <name type="common">Rice</name>
    <dbReference type="NCBI Taxonomy" id="39946"/>
    <lineage>
        <taxon>Eukaryota</taxon>
        <taxon>Viridiplantae</taxon>
        <taxon>Streptophyta</taxon>
        <taxon>Embryophyta</taxon>
        <taxon>Tracheophyta</taxon>
        <taxon>Spermatophyta</taxon>
        <taxon>Magnoliopsida</taxon>
        <taxon>Liliopsida</taxon>
        <taxon>Poales</taxon>
        <taxon>Poaceae</taxon>
        <taxon>BOP clade</taxon>
        <taxon>Oryzoideae</taxon>
        <taxon>Oryzeae</taxon>
        <taxon>Oryzinae</taxon>
        <taxon>Oryza</taxon>
        <taxon>Oryza sativa</taxon>
    </lineage>
</organism>
<dbReference type="Proteomes" id="UP000007015">
    <property type="component" value="Chromosome 4"/>
</dbReference>
<evidence type="ECO:0000256" key="1">
    <source>
        <dbReference type="ARBA" id="ARBA00009841"/>
    </source>
</evidence>
<dbReference type="InterPro" id="IPR029026">
    <property type="entry name" value="tRNA_m1G_MTases_N"/>
</dbReference>
<feature type="region of interest" description="Disordered" evidence="2">
    <location>
        <begin position="1"/>
        <end position="61"/>
    </location>
</feature>
<dbReference type="Pfam" id="PF02598">
    <property type="entry name" value="Methyltrn_RNA_3"/>
    <property type="match status" value="1"/>
</dbReference>
<evidence type="ECO:0000313" key="5">
    <source>
        <dbReference type="Proteomes" id="UP000007015"/>
    </source>
</evidence>
<comment type="similarity">
    <text evidence="1">Belongs to the class IV-like SAM-binding methyltransferase superfamily.</text>
</comment>
<dbReference type="EMBL" id="CM000129">
    <property type="protein sequence ID" value="EEC76875.1"/>
    <property type="molecule type" value="Genomic_DNA"/>
</dbReference>
<sequence>MNSGDAEAAAASKKARCKKEKKKKRKDDCGAAEASAADEEIVHDKKRKKQLQQKKNGDDVAVPNRKTTVSIAVAGSIIDNAQSLELATLLAGQIARAATVFRIDEVVVFDSNSSVENSGDDVESGARFLVRILQYLETPQYLRRRLFPMHNNLKFVGLLPPLDAPHHLRKHEWSEFREVHARLAGRAGKHAAAGSLRRATAHGIKVVDDSGG</sequence>
<reference evidence="3" key="3">
    <citation type="submission" date="2008-12" db="EMBL/GenBank/DDBJ databases">
        <authorList>
            <person name="Wang J."/>
            <person name="Li R."/>
            <person name="Fan W."/>
            <person name="Huang Q."/>
            <person name="Zhang J."/>
            <person name="Zhou Y."/>
            <person name="Hu Y."/>
            <person name="Zi S."/>
            <person name="Li J."/>
            <person name="Ni P."/>
            <person name="Zheng H."/>
            <person name="Zhang Y."/>
            <person name="Zhao M."/>
            <person name="Hao Q."/>
            <person name="McDermott J."/>
            <person name="Samudrala R."/>
            <person name="Kristiansen K."/>
            <person name="Wong G.K.-S."/>
        </authorList>
    </citation>
    <scope>NUCLEOTIDE SEQUENCE</scope>
</reference>
<evidence type="ECO:0000313" key="4">
    <source>
        <dbReference type="EMBL" id="EEC76876.1"/>
    </source>
</evidence>
<dbReference type="InterPro" id="IPR003750">
    <property type="entry name" value="Put_MeTrfase-C9orf114-like"/>
</dbReference>
<dbReference type="PANTHER" id="PTHR12150">
    <property type="entry name" value="CLASS IV SAM-BINDING METHYLTRANSFERASE-RELATED"/>
    <property type="match status" value="1"/>
</dbReference>
<proteinExistence type="inferred from homology"/>
<dbReference type="STRING" id="39946.B8AR73"/>
<feature type="compositionally biased region" description="Low complexity" evidence="2">
    <location>
        <begin position="1"/>
        <end position="12"/>
    </location>
</feature>
<dbReference type="Gramene" id="BGIOSGA016003-TA">
    <property type="protein sequence ID" value="BGIOSGA016003-PA"/>
    <property type="gene ID" value="BGIOSGA016003"/>
</dbReference>
<protein>
    <submittedName>
        <fullName evidence="3">Uncharacterized protein</fullName>
    </submittedName>
</protein>
<reference evidence="3 5" key="1">
    <citation type="journal article" date="2005" name="PLoS Biol.">
        <title>The genomes of Oryza sativa: a history of duplications.</title>
        <authorList>
            <person name="Yu J."/>
            <person name="Wang J."/>
            <person name="Lin W."/>
            <person name="Li S."/>
            <person name="Li H."/>
            <person name="Zhou J."/>
            <person name="Ni P."/>
            <person name="Dong W."/>
            <person name="Hu S."/>
            <person name="Zeng C."/>
            <person name="Zhang J."/>
            <person name="Zhang Y."/>
            <person name="Li R."/>
            <person name="Xu Z."/>
            <person name="Li S."/>
            <person name="Li X."/>
            <person name="Zheng H."/>
            <person name="Cong L."/>
            <person name="Lin L."/>
            <person name="Yin J."/>
            <person name="Geng J."/>
            <person name="Li G."/>
            <person name="Shi J."/>
            <person name="Liu J."/>
            <person name="Lv H."/>
            <person name="Li J."/>
            <person name="Wang J."/>
            <person name="Deng Y."/>
            <person name="Ran L."/>
            <person name="Shi X."/>
            <person name="Wang X."/>
            <person name="Wu Q."/>
            <person name="Li C."/>
            <person name="Ren X."/>
            <person name="Wang J."/>
            <person name="Wang X."/>
            <person name="Li D."/>
            <person name="Liu D."/>
            <person name="Zhang X."/>
            <person name="Ji Z."/>
            <person name="Zhao W."/>
            <person name="Sun Y."/>
            <person name="Zhang Z."/>
            <person name="Bao J."/>
            <person name="Han Y."/>
            <person name="Dong L."/>
            <person name="Ji J."/>
            <person name="Chen P."/>
            <person name="Wu S."/>
            <person name="Liu J."/>
            <person name="Xiao Y."/>
            <person name="Bu D."/>
            <person name="Tan J."/>
            <person name="Yang L."/>
            <person name="Ye C."/>
            <person name="Zhang J."/>
            <person name="Xu J."/>
            <person name="Zhou Y."/>
            <person name="Yu Y."/>
            <person name="Zhang B."/>
            <person name="Zhuang S."/>
            <person name="Wei H."/>
            <person name="Liu B."/>
            <person name="Lei M."/>
            <person name="Yu H."/>
            <person name="Li Y."/>
            <person name="Xu H."/>
            <person name="Wei S."/>
            <person name="He X."/>
            <person name="Fang L."/>
            <person name="Zhang Z."/>
            <person name="Zhang Y."/>
            <person name="Huang X."/>
            <person name="Su Z."/>
            <person name="Tong W."/>
            <person name="Li J."/>
            <person name="Tong Z."/>
            <person name="Li S."/>
            <person name="Ye J."/>
            <person name="Wang L."/>
            <person name="Fang L."/>
            <person name="Lei T."/>
            <person name="Chen C."/>
            <person name="Chen H."/>
            <person name="Xu Z."/>
            <person name="Li H."/>
            <person name="Huang H."/>
            <person name="Zhang F."/>
            <person name="Xu H."/>
            <person name="Li N."/>
            <person name="Zhao C."/>
            <person name="Li S."/>
            <person name="Dong L."/>
            <person name="Huang Y."/>
            <person name="Li L."/>
            <person name="Xi Y."/>
            <person name="Qi Q."/>
            <person name="Li W."/>
            <person name="Zhang B."/>
            <person name="Hu W."/>
            <person name="Zhang Y."/>
            <person name="Tian X."/>
            <person name="Jiao Y."/>
            <person name="Liang X."/>
            <person name="Jin J."/>
            <person name="Gao L."/>
            <person name="Zheng W."/>
            <person name="Hao B."/>
            <person name="Liu S."/>
            <person name="Wang W."/>
            <person name="Yuan L."/>
            <person name="Cao M."/>
            <person name="McDermott J."/>
            <person name="Samudrala R."/>
            <person name="Wang J."/>
            <person name="Wong G.K."/>
            <person name="Yang H."/>
        </authorList>
    </citation>
    <scope>NUCLEOTIDE SEQUENCE [LARGE SCALE GENOMIC DNA]</scope>
    <source>
        <strain evidence="5">cv. 93-11</strain>
    </source>
</reference>
<name>B8AR73_ORYSI</name>
<feature type="compositionally biased region" description="Basic residues" evidence="2">
    <location>
        <begin position="13"/>
        <end position="25"/>
    </location>
</feature>
<dbReference type="PANTHER" id="PTHR12150:SF13">
    <property type="entry name" value="METHYLTRANSFERASE C9ORF114-RELATED"/>
    <property type="match status" value="1"/>
</dbReference>
<reference evidence="3" key="2">
    <citation type="submission" date="2006-09" db="EMBL/GenBank/DDBJ databases">
        <title>Improved gene annotation of the rice (Oryza sativa) genomes.</title>
        <authorList>
            <person name="Wang J."/>
            <person name="Li R."/>
            <person name="Fan W."/>
            <person name="Huang Q."/>
            <person name="Zhang J."/>
            <person name="Zhou Y."/>
            <person name="Hu Y."/>
            <person name="Zi S."/>
            <person name="Li J."/>
            <person name="Ni P."/>
            <person name="Zheng H."/>
            <person name="Zhang Y."/>
            <person name="Zhao M."/>
            <person name="Hao Q."/>
            <person name="McDermott J."/>
            <person name="Samudrala R."/>
            <person name="Kristiansen K."/>
            <person name="Wong G.K.-S."/>
        </authorList>
    </citation>
    <scope>NUCLEOTIDE SEQUENCE</scope>
</reference>
<dbReference type="EMBL" id="CM000129">
    <property type="protein sequence ID" value="EEC76876.1"/>
    <property type="molecule type" value="Genomic_DNA"/>
</dbReference>
<dbReference type="SUPFAM" id="SSF75217">
    <property type="entry name" value="alpha/beta knot"/>
    <property type="match status" value="1"/>
</dbReference>
<dbReference type="CDD" id="cd18086">
    <property type="entry name" value="HsC9orf114-like"/>
    <property type="match status" value="1"/>
</dbReference>
<gene>
    <name evidence="3" type="ORF">OsI_15076</name>
    <name evidence="4" type="ORF">OsI_15077</name>
</gene>
<evidence type="ECO:0000313" key="3">
    <source>
        <dbReference type="EMBL" id="EEC76875.1"/>
    </source>
</evidence>
<dbReference type="InterPro" id="IPR029028">
    <property type="entry name" value="Alpha/beta_knot_MTases"/>
</dbReference>
<accession>B8AR73</accession>
<dbReference type="Gene3D" id="3.40.1280.10">
    <property type="match status" value="1"/>
</dbReference>
<dbReference type="HOGENOM" id="CLU_1301479_0_0_1"/>
<dbReference type="Gramene" id="BGIOSGA016002-TA">
    <property type="protein sequence ID" value="BGIOSGA016002-PA"/>
    <property type="gene ID" value="BGIOSGA016002"/>
</dbReference>
<keyword evidence="5" id="KW-1185">Reference proteome</keyword>
<dbReference type="AlphaFoldDB" id="B8AR73"/>
<evidence type="ECO:0000256" key="2">
    <source>
        <dbReference type="SAM" id="MobiDB-lite"/>
    </source>
</evidence>